<sequence length="109" mass="12996">MTINYYLKNILWGLFSTSVFICGWIKDQEDFLSKPLFYILVINSFLYPFSRYANEYILSKFIKPSFFEKDFFKENPNIYKLEAVYFCINYILAIPLGLLGIIISIKNMR</sequence>
<dbReference type="GO" id="GO:0015643">
    <property type="term" value="F:toxic substance binding"/>
    <property type="evidence" value="ECO:0007669"/>
    <property type="project" value="InterPro"/>
</dbReference>
<gene>
    <name evidence="3" type="ORF">D7N80_15040</name>
</gene>
<dbReference type="EMBL" id="RVVJ01000017">
    <property type="protein sequence ID" value="MML54611.1"/>
    <property type="molecule type" value="Genomic_DNA"/>
</dbReference>
<dbReference type="AlphaFoldDB" id="A0A3R1B0Y2"/>
<dbReference type="PRINTS" id="PR01298">
    <property type="entry name" value="MICROCIN"/>
</dbReference>
<protein>
    <submittedName>
        <fullName evidence="3">Colicin transporter</fullName>
    </submittedName>
</protein>
<comment type="caution">
    <text evidence="3">The sequence shown here is derived from an EMBL/GenBank/DDBJ whole genome shotgun (WGS) entry which is preliminary data.</text>
</comment>
<keyword evidence="2" id="KW-0472">Membrane</keyword>
<keyword evidence="2" id="KW-1133">Transmembrane helix</keyword>
<keyword evidence="2" id="KW-0812">Transmembrane</keyword>
<dbReference type="Pfam" id="PF03526">
    <property type="entry name" value="Microcin"/>
    <property type="match status" value="1"/>
</dbReference>
<name>A0A3R1B0Y2_SALET</name>
<reference evidence="3" key="1">
    <citation type="submission" date="2018-09" db="EMBL/GenBank/DDBJ databases">
        <authorList>
            <person name="Ashton P.M."/>
            <person name="Dallman T."/>
            <person name="Nair S."/>
            <person name="De Pinna E."/>
            <person name="Peters T."/>
            <person name="Grant K."/>
        </authorList>
    </citation>
    <scope>NUCLEOTIDE SEQUENCE [LARGE SCALE GENOMIC DNA]</scope>
    <source>
        <strain evidence="3">598938</strain>
    </source>
</reference>
<dbReference type="GO" id="GO:0030153">
    <property type="term" value="P:bacteriocin immunity"/>
    <property type="evidence" value="ECO:0007669"/>
    <property type="project" value="UniProtKB-KW"/>
</dbReference>
<dbReference type="InterPro" id="IPR003061">
    <property type="entry name" value="Microcin"/>
</dbReference>
<feature type="transmembrane region" description="Helical" evidence="2">
    <location>
        <begin position="6"/>
        <end position="24"/>
    </location>
</feature>
<organism evidence="3">
    <name type="scientific">Salmonella enterica I</name>
    <dbReference type="NCBI Taxonomy" id="59201"/>
    <lineage>
        <taxon>Bacteria</taxon>
        <taxon>Pseudomonadati</taxon>
        <taxon>Pseudomonadota</taxon>
        <taxon>Gammaproteobacteria</taxon>
        <taxon>Enterobacterales</taxon>
        <taxon>Enterobacteriaceae</taxon>
        <taxon>Salmonella</taxon>
    </lineage>
</organism>
<proteinExistence type="predicted"/>
<accession>A0A3R1B0Y2</accession>
<evidence type="ECO:0000313" key="3">
    <source>
        <dbReference type="EMBL" id="MML54611.1"/>
    </source>
</evidence>
<feature type="transmembrane region" description="Helical" evidence="2">
    <location>
        <begin position="36"/>
        <end position="53"/>
    </location>
</feature>
<keyword evidence="1" id="KW-0079">Bacteriocin immunity</keyword>
<dbReference type="Proteomes" id="UP000885348">
    <property type="component" value="Unassembled WGS sequence"/>
</dbReference>
<feature type="transmembrane region" description="Helical" evidence="2">
    <location>
        <begin position="83"/>
        <end position="105"/>
    </location>
</feature>
<evidence type="ECO:0000256" key="2">
    <source>
        <dbReference type="SAM" id="Phobius"/>
    </source>
</evidence>
<evidence type="ECO:0000256" key="1">
    <source>
        <dbReference type="ARBA" id="ARBA00023025"/>
    </source>
</evidence>